<proteinExistence type="predicted"/>
<feature type="compositionally biased region" description="Low complexity" evidence="1">
    <location>
        <begin position="305"/>
        <end position="341"/>
    </location>
</feature>
<comment type="caution">
    <text evidence="3">The sequence shown here is derived from an EMBL/GenBank/DDBJ whole genome shotgun (WGS) entry which is preliminary data.</text>
</comment>
<reference evidence="3 4" key="1">
    <citation type="submission" date="2020-04" db="EMBL/GenBank/DDBJ databases">
        <title>Perkinsus chesapeaki whole genome sequence.</title>
        <authorList>
            <person name="Bogema D.R."/>
        </authorList>
    </citation>
    <scope>NUCLEOTIDE SEQUENCE [LARGE SCALE GENOMIC DNA]</scope>
    <source>
        <strain evidence="3">ATCC PRA-425</strain>
    </source>
</reference>
<accession>A0A7J6MSA9</accession>
<protein>
    <submittedName>
        <fullName evidence="3">Uncharacterized protein</fullName>
    </submittedName>
</protein>
<name>A0A7J6MSA9_PERCH</name>
<evidence type="ECO:0000256" key="1">
    <source>
        <dbReference type="SAM" id="MobiDB-lite"/>
    </source>
</evidence>
<dbReference type="EMBL" id="JAAPAO010000068">
    <property type="protein sequence ID" value="KAF4674197.1"/>
    <property type="molecule type" value="Genomic_DNA"/>
</dbReference>
<keyword evidence="4" id="KW-1185">Reference proteome</keyword>
<dbReference type="AlphaFoldDB" id="A0A7J6MSA9"/>
<dbReference type="Proteomes" id="UP000591131">
    <property type="component" value="Unassembled WGS sequence"/>
</dbReference>
<feature type="signal peptide" evidence="2">
    <location>
        <begin position="1"/>
        <end position="23"/>
    </location>
</feature>
<feature type="chain" id="PRO_5029873514" evidence="2">
    <location>
        <begin position="24"/>
        <end position="365"/>
    </location>
</feature>
<evidence type="ECO:0000313" key="4">
    <source>
        <dbReference type="Proteomes" id="UP000591131"/>
    </source>
</evidence>
<evidence type="ECO:0000313" key="3">
    <source>
        <dbReference type="EMBL" id="KAF4674197.1"/>
    </source>
</evidence>
<gene>
    <name evidence="3" type="ORF">FOL47_009603</name>
</gene>
<sequence length="365" mass="38780">MATIITRLGIIVMTVSIVCEAWGLFTPRVNGPVPTCDKDLVKLVAGRSFRSSEKGVYTKEVVLSFDAHGEEVRISMSMSEKAKHPGRTYVSPWLNVKFPPQCVGQLGLTADDPDAFREFKQEVSMETDGTTGSFKCLVTRGLGFIYTIHVCAGAITSNMFTNVFFLYSFTLLISTLSRLKEEKFSFSDDDDYDSLGTGDASLVTSPWPSVTAADLGDLDYKVGSHFHLDLGEVSHRTSSPAPPSTKGELSELPPWHTEGNVFTSDGSVDPLNVIKSEGESASSAAGGSSALFDVDTGDDNWEVPATSSATRARASKAITSTTPSAPTSPVTTTPTVTTTTTRSKGADSDESALALLSHIGGGAAH</sequence>
<feature type="compositionally biased region" description="Low complexity" evidence="1">
    <location>
        <begin position="279"/>
        <end position="290"/>
    </location>
</feature>
<organism evidence="3 4">
    <name type="scientific">Perkinsus chesapeaki</name>
    <name type="common">Clam parasite</name>
    <name type="synonym">Perkinsus andrewsi</name>
    <dbReference type="NCBI Taxonomy" id="330153"/>
    <lineage>
        <taxon>Eukaryota</taxon>
        <taxon>Sar</taxon>
        <taxon>Alveolata</taxon>
        <taxon>Perkinsozoa</taxon>
        <taxon>Perkinsea</taxon>
        <taxon>Perkinsida</taxon>
        <taxon>Perkinsidae</taxon>
        <taxon>Perkinsus</taxon>
    </lineage>
</organism>
<keyword evidence="2" id="KW-0732">Signal</keyword>
<evidence type="ECO:0000256" key="2">
    <source>
        <dbReference type="SAM" id="SignalP"/>
    </source>
</evidence>
<feature type="region of interest" description="Disordered" evidence="1">
    <location>
        <begin position="233"/>
        <end position="351"/>
    </location>
</feature>